<dbReference type="GO" id="GO:0009697">
    <property type="term" value="P:salicylic acid biosynthetic process"/>
    <property type="evidence" value="ECO:0007669"/>
    <property type="project" value="TreeGrafter"/>
</dbReference>
<evidence type="ECO:0000256" key="1">
    <source>
        <dbReference type="ARBA" id="ARBA00000799"/>
    </source>
</evidence>
<dbReference type="AlphaFoldDB" id="A0A8B6X8S1"/>
<evidence type="ECO:0000256" key="3">
    <source>
        <dbReference type="ARBA" id="ARBA00012824"/>
    </source>
</evidence>
<dbReference type="RefSeq" id="WP_051378719.1">
    <property type="nucleotide sequence ID" value="NZ_AXWS01000013.1"/>
</dbReference>
<dbReference type="InterPro" id="IPR015890">
    <property type="entry name" value="Chorismate_C"/>
</dbReference>
<evidence type="ECO:0000313" key="7">
    <source>
        <dbReference type="Proteomes" id="UP000675920"/>
    </source>
</evidence>
<protein>
    <recommendedName>
        <fullName evidence="3">isochorismate synthase</fullName>
        <ecNumber evidence="3">5.4.4.2</ecNumber>
    </recommendedName>
    <alternativeName>
        <fullName evidence="5">Isochorismate mutase</fullName>
    </alternativeName>
</protein>
<evidence type="ECO:0000256" key="2">
    <source>
        <dbReference type="ARBA" id="ARBA00005297"/>
    </source>
</evidence>
<dbReference type="InterPro" id="IPR004561">
    <property type="entry name" value="IsoChor_synthase"/>
</dbReference>
<dbReference type="NCBIfam" id="TIGR00543">
    <property type="entry name" value="isochor_syn"/>
    <property type="match status" value="1"/>
</dbReference>
<dbReference type="InterPro" id="IPR005801">
    <property type="entry name" value="ADC_synthase"/>
</dbReference>
<name>A0A8B6X8S1_9BURK</name>
<dbReference type="SUPFAM" id="SSF56322">
    <property type="entry name" value="ADC synthase"/>
    <property type="match status" value="1"/>
</dbReference>
<keyword evidence="7" id="KW-1185">Reference proteome</keyword>
<dbReference type="PANTHER" id="PTHR42839:SF2">
    <property type="entry name" value="ISOCHORISMATE SYNTHASE ENTC"/>
    <property type="match status" value="1"/>
</dbReference>
<feature type="domain" description="Chorismate-utilising enzyme C-terminal" evidence="6">
    <location>
        <begin position="134"/>
        <end position="384"/>
    </location>
</feature>
<evidence type="ECO:0000259" key="6">
    <source>
        <dbReference type="Pfam" id="PF00425"/>
    </source>
</evidence>
<dbReference type="Proteomes" id="UP000675920">
    <property type="component" value="Unplaced"/>
</dbReference>
<evidence type="ECO:0000256" key="4">
    <source>
        <dbReference type="ARBA" id="ARBA00023235"/>
    </source>
</evidence>
<comment type="similarity">
    <text evidence="2">Belongs to the isochorismate synthase family.</text>
</comment>
<evidence type="ECO:0000313" key="8">
    <source>
        <dbReference type="RefSeq" id="WP_051378719.1"/>
    </source>
</evidence>
<dbReference type="OrthoDB" id="9806579at2"/>
<evidence type="ECO:0000256" key="5">
    <source>
        <dbReference type="ARBA" id="ARBA00041564"/>
    </source>
</evidence>
<reference evidence="8" key="2">
    <citation type="submission" date="2025-08" db="UniProtKB">
        <authorList>
            <consortium name="RefSeq"/>
        </authorList>
    </citation>
    <scope>IDENTIFICATION</scope>
</reference>
<dbReference type="GO" id="GO:0008909">
    <property type="term" value="F:isochorismate synthase activity"/>
    <property type="evidence" value="ECO:0007669"/>
    <property type="project" value="UniProtKB-EC"/>
</dbReference>
<proteinExistence type="inferred from homology"/>
<organism evidence="7 8">
    <name type="scientific">Derxia gummosa DSM 723</name>
    <dbReference type="NCBI Taxonomy" id="1121388"/>
    <lineage>
        <taxon>Bacteria</taxon>
        <taxon>Pseudomonadati</taxon>
        <taxon>Pseudomonadota</taxon>
        <taxon>Betaproteobacteria</taxon>
        <taxon>Burkholderiales</taxon>
        <taxon>Alcaligenaceae</taxon>
        <taxon>Derxia</taxon>
    </lineage>
</organism>
<accession>A0A8B6X8S1</accession>
<comment type="catalytic activity">
    <reaction evidence="1">
        <text>chorismate = isochorismate</text>
        <dbReference type="Rhea" id="RHEA:18985"/>
        <dbReference type="ChEBI" id="CHEBI:29748"/>
        <dbReference type="ChEBI" id="CHEBI:29780"/>
        <dbReference type="EC" id="5.4.4.2"/>
    </reaction>
</comment>
<sequence>MQISGFALAALGEVAADLPEVRPCARHRGEYAFVSPRYRLRASGRRELLTLATDAGVAELARACLAERRRAGEHNALLVGALPFRADGPAHLVLPETARLDMHAAPPATPPRAASRRPVAPPRPLRLVPEPDLFCREVEAATAAIRAGAFEKVVLSRSMTLRARPAPAALFDLLCEGNTQGYSFSIDAGARGLWLGASPELLLRREGRTVVSHPLAGSIPRSTDPAEDALRARLLLRSDKDLHEHALVVRSVARTLRDHCPKLDVPPMPSLVATPTMWHLGTELRGELADPATSSLDLALALHPTPAVCGQPPAPARDFIARAEGYDRDLFTGLVGWCDASGDGEWAVTIRCAALRDDEVTLYAGAGIVAASQPERELAETTAKMQTMLDAVLRTAAQAEAA</sequence>
<keyword evidence="4" id="KW-0413">Isomerase</keyword>
<dbReference type="EC" id="5.4.4.2" evidence="3"/>
<dbReference type="PANTHER" id="PTHR42839">
    <property type="entry name" value="ISOCHORISMATE SYNTHASE ENTC"/>
    <property type="match status" value="1"/>
</dbReference>
<dbReference type="Pfam" id="PF00425">
    <property type="entry name" value="Chorismate_bind"/>
    <property type="match status" value="1"/>
</dbReference>
<dbReference type="Gene3D" id="3.60.120.10">
    <property type="entry name" value="Anthranilate synthase"/>
    <property type="match status" value="1"/>
</dbReference>
<reference evidence="8" key="1">
    <citation type="journal article" date="1998" name="Biochim. Biophys. Acta">
        <title>The role of isochorismate hydroxymutase genes entC and menF in enterobactin and menaquinone biosynthesis in Escherichia coli.</title>
        <authorList>
            <person name="Dahm C."/>
            <person name="Muller R."/>
            <person name="Schulte G."/>
            <person name="Schmidt K."/>
            <person name="Leistner E."/>
        </authorList>
    </citation>
    <scope>NUCLEOTIDE SEQUENCE</scope>
</reference>